<protein>
    <submittedName>
        <fullName evidence="10">AI-2E family transporter</fullName>
    </submittedName>
</protein>
<evidence type="ECO:0000256" key="5">
    <source>
        <dbReference type="ARBA" id="ARBA00022692"/>
    </source>
</evidence>
<evidence type="ECO:0000256" key="3">
    <source>
        <dbReference type="ARBA" id="ARBA00022448"/>
    </source>
</evidence>
<dbReference type="EMBL" id="BMVN01000049">
    <property type="protein sequence ID" value="GHA63427.1"/>
    <property type="molecule type" value="Genomic_DNA"/>
</dbReference>
<keyword evidence="3" id="KW-0813">Transport</keyword>
<evidence type="ECO:0000256" key="4">
    <source>
        <dbReference type="ARBA" id="ARBA00022475"/>
    </source>
</evidence>
<keyword evidence="11" id="KW-1185">Reference proteome</keyword>
<feature type="transmembrane region" description="Helical" evidence="9">
    <location>
        <begin position="235"/>
        <end position="259"/>
    </location>
</feature>
<evidence type="ECO:0000256" key="7">
    <source>
        <dbReference type="ARBA" id="ARBA00023136"/>
    </source>
</evidence>
<reference evidence="11" key="1">
    <citation type="journal article" date="2019" name="Int. J. Syst. Evol. Microbiol.">
        <title>The Global Catalogue of Microorganisms (GCM) 10K type strain sequencing project: providing services to taxonomists for standard genome sequencing and annotation.</title>
        <authorList>
            <consortium name="The Broad Institute Genomics Platform"/>
            <consortium name="The Broad Institute Genome Sequencing Center for Infectious Disease"/>
            <person name="Wu L."/>
            <person name="Ma J."/>
        </authorList>
    </citation>
    <scope>NUCLEOTIDE SEQUENCE [LARGE SCALE GENOMIC DNA]</scope>
    <source>
        <strain evidence="11">JCM 4733</strain>
    </source>
</reference>
<feature type="transmembrane region" description="Helical" evidence="9">
    <location>
        <begin position="306"/>
        <end position="337"/>
    </location>
</feature>
<feature type="transmembrane region" description="Helical" evidence="9">
    <location>
        <begin position="266"/>
        <end position="286"/>
    </location>
</feature>
<sequence>MPMATRPVPVRTILATIGLVLATYGLVELVVQARRVLIWAVIAVFLAVSLHPAVETLRRRVPRCRRSVATLLVFLAVAAVVGAVVALFVIPLAREGSRFAGRLPTMIRDAQAGRGPVGSLLERTHALRYVHQHQAQIRAFATGLSTPALKFIRSAASTAAGALTIFVLAYLMVLEGPKAIDRSLSLVDEAPAARIRRVGAACARTVNGYLTGNVLISVVCGLLTYVMLLVSGVPFAGLLALFVALTDLIPLVGATIGAVVASTVAFVHSLPAGIGAIVFFIVYQQAENHLLQPVILSRTVKLNPLTVLLAILIATEVAGILGALLAIPVTGIIQIVLKDIWTHRGGRPPGLPSRADNSPEKADRSDDPG</sequence>
<feature type="transmembrane region" description="Helical" evidence="9">
    <location>
        <begin position="69"/>
        <end position="93"/>
    </location>
</feature>
<comment type="caution">
    <text evidence="10">The sequence shown here is derived from an EMBL/GenBank/DDBJ whole genome shotgun (WGS) entry which is preliminary data.</text>
</comment>
<evidence type="ECO:0000256" key="9">
    <source>
        <dbReference type="SAM" id="Phobius"/>
    </source>
</evidence>
<organism evidence="10 11">
    <name type="scientific">Streptomyces canarius</name>
    <dbReference type="NCBI Taxonomy" id="285453"/>
    <lineage>
        <taxon>Bacteria</taxon>
        <taxon>Bacillati</taxon>
        <taxon>Actinomycetota</taxon>
        <taxon>Actinomycetes</taxon>
        <taxon>Kitasatosporales</taxon>
        <taxon>Streptomycetaceae</taxon>
        <taxon>Streptomyces</taxon>
    </lineage>
</organism>
<gene>
    <name evidence="10" type="ORF">GCM10010345_79510</name>
</gene>
<comment type="subcellular location">
    <subcellularLocation>
        <location evidence="1">Cell membrane</location>
        <topology evidence="1">Multi-pass membrane protein</topology>
    </subcellularLocation>
</comment>
<dbReference type="PANTHER" id="PTHR21716">
    <property type="entry name" value="TRANSMEMBRANE PROTEIN"/>
    <property type="match status" value="1"/>
</dbReference>
<evidence type="ECO:0000256" key="2">
    <source>
        <dbReference type="ARBA" id="ARBA00009773"/>
    </source>
</evidence>
<dbReference type="Pfam" id="PF01594">
    <property type="entry name" value="AI-2E_transport"/>
    <property type="match status" value="1"/>
</dbReference>
<feature type="transmembrane region" description="Helical" evidence="9">
    <location>
        <begin position="151"/>
        <end position="173"/>
    </location>
</feature>
<evidence type="ECO:0000256" key="8">
    <source>
        <dbReference type="SAM" id="MobiDB-lite"/>
    </source>
</evidence>
<keyword evidence="4" id="KW-1003">Cell membrane</keyword>
<feature type="compositionally biased region" description="Basic and acidic residues" evidence="8">
    <location>
        <begin position="357"/>
        <end position="369"/>
    </location>
</feature>
<name>A0ABQ3D981_9ACTN</name>
<feature type="transmembrane region" description="Helical" evidence="9">
    <location>
        <begin position="206"/>
        <end position="229"/>
    </location>
</feature>
<keyword evidence="7 9" id="KW-0472">Membrane</keyword>
<keyword evidence="6 9" id="KW-1133">Transmembrane helix</keyword>
<accession>A0ABQ3D981</accession>
<dbReference type="InterPro" id="IPR002549">
    <property type="entry name" value="AI-2E-like"/>
</dbReference>
<evidence type="ECO:0000313" key="10">
    <source>
        <dbReference type="EMBL" id="GHA63427.1"/>
    </source>
</evidence>
<feature type="transmembrane region" description="Helical" evidence="9">
    <location>
        <begin position="12"/>
        <end position="31"/>
    </location>
</feature>
<feature type="region of interest" description="Disordered" evidence="8">
    <location>
        <begin position="347"/>
        <end position="369"/>
    </location>
</feature>
<proteinExistence type="inferred from homology"/>
<feature type="transmembrane region" description="Helical" evidence="9">
    <location>
        <begin position="37"/>
        <end position="57"/>
    </location>
</feature>
<evidence type="ECO:0000313" key="11">
    <source>
        <dbReference type="Proteomes" id="UP000653644"/>
    </source>
</evidence>
<dbReference type="Proteomes" id="UP000653644">
    <property type="component" value="Unassembled WGS sequence"/>
</dbReference>
<dbReference type="PANTHER" id="PTHR21716:SF53">
    <property type="entry name" value="PERMEASE PERM-RELATED"/>
    <property type="match status" value="1"/>
</dbReference>
<comment type="similarity">
    <text evidence="2">Belongs to the autoinducer-2 exporter (AI-2E) (TC 2.A.86) family.</text>
</comment>
<evidence type="ECO:0000256" key="1">
    <source>
        <dbReference type="ARBA" id="ARBA00004651"/>
    </source>
</evidence>
<keyword evidence="5 9" id="KW-0812">Transmembrane</keyword>
<evidence type="ECO:0000256" key="6">
    <source>
        <dbReference type="ARBA" id="ARBA00022989"/>
    </source>
</evidence>